<proteinExistence type="predicted"/>
<protein>
    <submittedName>
        <fullName evidence="2">Uncharacterized protein</fullName>
    </submittedName>
</protein>
<dbReference type="Proteomes" id="UP000887580">
    <property type="component" value="Unplaced"/>
</dbReference>
<accession>A0AC35EWX7</accession>
<dbReference type="WBParaSite" id="PS1159_v2.g11508.t1">
    <property type="protein sequence ID" value="PS1159_v2.g11508.t1"/>
    <property type="gene ID" value="PS1159_v2.g11508"/>
</dbReference>
<sequence>MGRVYWAEFFDKMENCYNELSKLPWKIIGKISFSASDDSNYMYNVIDDIEIDDSMTVDDHEGNIEVIKELQKGMIFRYFLAFRSYEYLYIEQEMENDMFK</sequence>
<name>A0AC35EWX7_9BILA</name>
<reference evidence="2" key="1">
    <citation type="submission" date="2022-11" db="UniProtKB">
        <authorList>
            <consortium name="WormBaseParasite"/>
        </authorList>
    </citation>
    <scope>IDENTIFICATION</scope>
</reference>
<evidence type="ECO:0000313" key="2">
    <source>
        <dbReference type="WBParaSite" id="PS1159_v2.g11508.t1"/>
    </source>
</evidence>
<evidence type="ECO:0000313" key="1">
    <source>
        <dbReference type="Proteomes" id="UP000887580"/>
    </source>
</evidence>
<organism evidence="1 2">
    <name type="scientific">Panagrolaimus sp. PS1159</name>
    <dbReference type="NCBI Taxonomy" id="55785"/>
    <lineage>
        <taxon>Eukaryota</taxon>
        <taxon>Metazoa</taxon>
        <taxon>Ecdysozoa</taxon>
        <taxon>Nematoda</taxon>
        <taxon>Chromadorea</taxon>
        <taxon>Rhabditida</taxon>
        <taxon>Tylenchina</taxon>
        <taxon>Panagrolaimomorpha</taxon>
        <taxon>Panagrolaimoidea</taxon>
        <taxon>Panagrolaimidae</taxon>
        <taxon>Panagrolaimus</taxon>
    </lineage>
</organism>